<gene>
    <name evidence="3" type="ORF">BD289DRAFT_506428</name>
</gene>
<feature type="compositionally biased region" description="Polar residues" evidence="1">
    <location>
        <begin position="187"/>
        <end position="196"/>
    </location>
</feature>
<dbReference type="FunCoup" id="A0A2T3A6K9">
    <property type="interactions" value="66"/>
</dbReference>
<dbReference type="CDD" id="cd19177">
    <property type="entry name" value="SET_SETD4"/>
    <property type="match status" value="1"/>
</dbReference>
<dbReference type="Pfam" id="PF00856">
    <property type="entry name" value="SET"/>
    <property type="match status" value="1"/>
</dbReference>
<dbReference type="PROSITE" id="PS50280">
    <property type="entry name" value="SET"/>
    <property type="match status" value="1"/>
</dbReference>
<feature type="compositionally biased region" description="Low complexity" evidence="1">
    <location>
        <begin position="174"/>
        <end position="186"/>
    </location>
</feature>
<feature type="domain" description="SET" evidence="2">
    <location>
        <begin position="24"/>
        <end position="287"/>
    </location>
</feature>
<name>A0A2T3A6K9_9PEZI</name>
<accession>A0A2T3A6K9</accession>
<protein>
    <recommendedName>
        <fullName evidence="2">SET domain-containing protein</fullName>
    </recommendedName>
</protein>
<keyword evidence="4" id="KW-1185">Reference proteome</keyword>
<dbReference type="InterPro" id="IPR001214">
    <property type="entry name" value="SET_dom"/>
</dbReference>
<dbReference type="PANTHER" id="PTHR13271">
    <property type="entry name" value="UNCHARACTERIZED PUTATIVE METHYLTRANSFERASE"/>
    <property type="match status" value="1"/>
</dbReference>
<dbReference type="InterPro" id="IPR046341">
    <property type="entry name" value="SET_dom_sf"/>
</dbReference>
<dbReference type="AlphaFoldDB" id="A0A2T3A6K9"/>
<organism evidence="3 4">
    <name type="scientific">Coniella lustricola</name>
    <dbReference type="NCBI Taxonomy" id="2025994"/>
    <lineage>
        <taxon>Eukaryota</taxon>
        <taxon>Fungi</taxon>
        <taxon>Dikarya</taxon>
        <taxon>Ascomycota</taxon>
        <taxon>Pezizomycotina</taxon>
        <taxon>Sordariomycetes</taxon>
        <taxon>Sordariomycetidae</taxon>
        <taxon>Diaporthales</taxon>
        <taxon>Schizoparmaceae</taxon>
        <taxon>Coniella</taxon>
    </lineage>
</organism>
<feature type="compositionally biased region" description="Basic and acidic residues" evidence="1">
    <location>
        <begin position="316"/>
        <end position="326"/>
    </location>
</feature>
<dbReference type="InParanoid" id="A0A2T3A6K9"/>
<dbReference type="Proteomes" id="UP000241462">
    <property type="component" value="Unassembled WGS sequence"/>
</dbReference>
<proteinExistence type="predicted"/>
<dbReference type="InterPro" id="IPR050600">
    <property type="entry name" value="SETD3_SETD6_MTase"/>
</dbReference>
<feature type="region of interest" description="Disordered" evidence="1">
    <location>
        <begin position="307"/>
        <end position="342"/>
    </location>
</feature>
<dbReference type="STRING" id="2025994.A0A2T3A6K9"/>
<evidence type="ECO:0000313" key="4">
    <source>
        <dbReference type="Proteomes" id="UP000241462"/>
    </source>
</evidence>
<evidence type="ECO:0000256" key="1">
    <source>
        <dbReference type="SAM" id="MobiDB-lite"/>
    </source>
</evidence>
<evidence type="ECO:0000259" key="2">
    <source>
        <dbReference type="PROSITE" id="PS50280"/>
    </source>
</evidence>
<evidence type="ECO:0000313" key="3">
    <source>
        <dbReference type="EMBL" id="PSR83846.1"/>
    </source>
</evidence>
<dbReference type="SUPFAM" id="SSF82199">
    <property type="entry name" value="SET domain"/>
    <property type="match status" value="1"/>
</dbReference>
<dbReference type="OrthoDB" id="441812at2759"/>
<dbReference type="InterPro" id="IPR044429">
    <property type="entry name" value="SETD4_SET"/>
</dbReference>
<dbReference type="GO" id="GO:0016279">
    <property type="term" value="F:protein-lysine N-methyltransferase activity"/>
    <property type="evidence" value="ECO:0007669"/>
    <property type="project" value="InterPro"/>
</dbReference>
<dbReference type="PANTHER" id="PTHR13271:SF137">
    <property type="entry name" value="SET DOMAIN-CONTAINING PROTEIN"/>
    <property type="match status" value="1"/>
</dbReference>
<reference evidence="3 4" key="1">
    <citation type="journal article" date="2018" name="Mycol. Prog.">
        <title>Coniella lustricola, a new species from submerged detritus.</title>
        <authorList>
            <person name="Raudabaugh D.B."/>
            <person name="Iturriaga T."/>
            <person name="Carver A."/>
            <person name="Mondo S."/>
            <person name="Pangilinan J."/>
            <person name="Lipzen A."/>
            <person name="He G."/>
            <person name="Amirebrahimi M."/>
            <person name="Grigoriev I.V."/>
            <person name="Miller A.N."/>
        </authorList>
    </citation>
    <scope>NUCLEOTIDE SEQUENCE [LARGE SCALE GENOMIC DNA]</scope>
    <source>
        <strain evidence="3 4">B22-T-1</strain>
    </source>
</reference>
<feature type="region of interest" description="Disordered" evidence="1">
    <location>
        <begin position="174"/>
        <end position="202"/>
    </location>
</feature>
<dbReference type="EMBL" id="KZ678453">
    <property type="protein sequence ID" value="PSR83846.1"/>
    <property type="molecule type" value="Genomic_DNA"/>
</dbReference>
<sequence>MEDSLEEIHEELLVWAESVGVKINGIRPMRLSGRGFGIVATENLMPDTEILTVPISALRTKDTVTPALAKRLPLPIASSTSSSKSKPKDQNSFTVHGLLAADLTLNTPANTHTYAKWAAVVPTWADLQLVMPLVWPASLQALLPTTAAKLLAEQREKFERDWAIVSAAFPFPSRVSGRGSASASASNGDANENDPTATAGGSIAPTCTKQEYLYAWLLVNTRTFYFVTPQTAKELPKADHMALQPVADLFNHTDRDGCAVVFGPTTTYSFRTTRAYEKGEEVHISYGSHANDFLLVEYGFVLGDIDDDDDTSNHGTENENDHHDDESTTQSTPLPSKHDGQNQWDELRLDDALLPSLSPSQQEDLEDVGFLGNYTLDRQTVCHRTQVALRLLLTSVPAHRGGITMNSWRRFVSGLDDGEKSQRAAEGLLVQVLKEYDEGVVEERLEALEGLRFDDGGEDGEDVIDGGDAVGEGQEEGKWNNIRRDMLRKRWLQIRTMISETIRRLT</sequence>
<dbReference type="Gene3D" id="3.90.1410.10">
    <property type="entry name" value="set domain protein methyltransferase, domain 1"/>
    <property type="match status" value="1"/>
</dbReference>